<comment type="caution">
    <text evidence="1">The sequence shown here is derived from an EMBL/GenBank/DDBJ whole genome shotgun (WGS) entry which is preliminary data.</text>
</comment>
<protein>
    <submittedName>
        <fullName evidence="1">Uncharacterized protein</fullName>
    </submittedName>
</protein>
<accession>A0A2T0UUL7</accession>
<evidence type="ECO:0000313" key="1">
    <source>
        <dbReference type="EMBL" id="PRY61615.1"/>
    </source>
</evidence>
<organism evidence="1 2">
    <name type="scientific">Vreelandella songnenensis</name>
    <dbReference type="NCBI Taxonomy" id="1176243"/>
    <lineage>
        <taxon>Bacteria</taxon>
        <taxon>Pseudomonadati</taxon>
        <taxon>Pseudomonadota</taxon>
        <taxon>Gammaproteobacteria</taxon>
        <taxon>Oceanospirillales</taxon>
        <taxon>Halomonadaceae</taxon>
        <taxon>Vreelandella</taxon>
    </lineage>
</organism>
<name>A0A2T0UUL7_9GAMM</name>
<proteinExistence type="predicted"/>
<sequence>MHFLYHFLIHVWLIQLEVLTAVGDISSNIYDFFHLFRGLINFSHRVGRPPFAIIF</sequence>
<dbReference type="Proteomes" id="UP000237647">
    <property type="component" value="Unassembled WGS sequence"/>
</dbReference>
<reference evidence="1 2" key="1">
    <citation type="submission" date="2018-03" db="EMBL/GenBank/DDBJ databases">
        <title>Genomic Encyclopedia of Type Strains, Phase III (KMG-III): the genomes of soil and plant-associated and newly described type strains.</title>
        <authorList>
            <person name="Whitman W."/>
        </authorList>
    </citation>
    <scope>NUCLEOTIDE SEQUENCE [LARGE SCALE GENOMIC DNA]</scope>
    <source>
        <strain evidence="1 2">CGMCC 1.12152</strain>
    </source>
</reference>
<dbReference type="AlphaFoldDB" id="A0A2T0UUL7"/>
<keyword evidence="2" id="KW-1185">Reference proteome</keyword>
<dbReference type="EMBL" id="PVTK01000011">
    <property type="protein sequence ID" value="PRY61615.1"/>
    <property type="molecule type" value="Genomic_DNA"/>
</dbReference>
<evidence type="ECO:0000313" key="2">
    <source>
        <dbReference type="Proteomes" id="UP000237647"/>
    </source>
</evidence>
<gene>
    <name evidence="1" type="ORF">B0H98_11115</name>
</gene>